<proteinExistence type="predicted"/>
<feature type="compositionally biased region" description="Basic residues" evidence="1">
    <location>
        <begin position="295"/>
        <end position="305"/>
    </location>
</feature>
<evidence type="ECO:0008006" key="4">
    <source>
        <dbReference type="Google" id="ProtNLM"/>
    </source>
</evidence>
<gene>
    <name evidence="2" type="ORF">ATI53_103231</name>
</gene>
<dbReference type="OrthoDB" id="8481769at2"/>
<evidence type="ECO:0000313" key="2">
    <source>
        <dbReference type="EMBL" id="RAK13937.1"/>
    </source>
</evidence>
<comment type="caution">
    <text evidence="2">The sequence shown here is derived from an EMBL/GenBank/DDBJ whole genome shotgun (WGS) entry which is preliminary data.</text>
</comment>
<dbReference type="InterPro" id="IPR027417">
    <property type="entry name" value="P-loop_NTPase"/>
</dbReference>
<keyword evidence="3" id="KW-1185">Reference proteome</keyword>
<name>A0A327Y0I2_9RHOB</name>
<sequence length="311" mass="34045">MDVILHLGAHRAGATTFQTYLRGAEPQLAGQGVGVWGPWRTRKGLLHGLMDPTRRSGDALRAQGRVRLATTASAARGVATLMVSDEDMLGTPRGCVRAGALYPDAGARLRRVAAGFDGVTRAVIQIRSPEMWWASTLAHLVARGLPLPEPERIEAFSTSQRGWRQVISDIAVALPRATLLVTPFERFVTRPDRLLRQVSGLLYTPPVPPTGIWAHRAPPLEDLRQVLALRGDDPALLPAGPGRWMPFGPEQSARLRERYADDLFWLRAGADGLARLTEDPEAGQGRFNWPPAPQRKGHSHDRQKGRLAGTC</sequence>
<reference evidence="2 3" key="1">
    <citation type="submission" date="2018-06" db="EMBL/GenBank/DDBJ databases">
        <title>Genomic Encyclopedia of Archaeal and Bacterial Type Strains, Phase II (KMG-II): from individual species to whole genera.</title>
        <authorList>
            <person name="Goeker M."/>
        </authorList>
    </citation>
    <scope>NUCLEOTIDE SEQUENCE [LARGE SCALE GENOMIC DNA]</scope>
    <source>
        <strain evidence="2 3">DSM 22011</strain>
    </source>
</reference>
<feature type="region of interest" description="Disordered" evidence="1">
    <location>
        <begin position="279"/>
        <end position="311"/>
    </location>
</feature>
<dbReference type="RefSeq" id="WP_009507255.1">
    <property type="nucleotide sequence ID" value="NZ_LIGL01000030.1"/>
</dbReference>
<organism evidence="2 3">
    <name type="scientific">Salipiger aestuarii</name>
    <dbReference type="NCBI Taxonomy" id="568098"/>
    <lineage>
        <taxon>Bacteria</taxon>
        <taxon>Pseudomonadati</taxon>
        <taxon>Pseudomonadota</taxon>
        <taxon>Alphaproteobacteria</taxon>
        <taxon>Rhodobacterales</taxon>
        <taxon>Roseobacteraceae</taxon>
        <taxon>Salipiger</taxon>
    </lineage>
</organism>
<dbReference type="SUPFAM" id="SSF52540">
    <property type="entry name" value="P-loop containing nucleoside triphosphate hydrolases"/>
    <property type="match status" value="1"/>
</dbReference>
<evidence type="ECO:0000256" key="1">
    <source>
        <dbReference type="SAM" id="MobiDB-lite"/>
    </source>
</evidence>
<dbReference type="AlphaFoldDB" id="A0A327Y0I2"/>
<evidence type="ECO:0000313" key="3">
    <source>
        <dbReference type="Proteomes" id="UP000249165"/>
    </source>
</evidence>
<dbReference type="Proteomes" id="UP000249165">
    <property type="component" value="Unassembled WGS sequence"/>
</dbReference>
<dbReference type="EMBL" id="QLMG01000032">
    <property type="protein sequence ID" value="RAK13937.1"/>
    <property type="molecule type" value="Genomic_DNA"/>
</dbReference>
<accession>A0A327Y0I2</accession>
<protein>
    <recommendedName>
        <fullName evidence="4">Sulfotransferase family protein</fullName>
    </recommendedName>
</protein>